<evidence type="ECO:0000313" key="3">
    <source>
        <dbReference type="EMBL" id="BDS06764.1"/>
    </source>
</evidence>
<dbReference type="EMBL" id="AP026866">
    <property type="protein sequence ID" value="BDS06764.1"/>
    <property type="molecule type" value="Genomic_DNA"/>
</dbReference>
<gene>
    <name evidence="3" type="ORF">NT6N_18040</name>
</gene>
<accession>A0AAT9FLB5</accession>
<reference evidence="3" key="1">
    <citation type="submission" date="2024-07" db="EMBL/GenBank/DDBJ databases">
        <title>Complete genome sequence of Verrucomicrobiaceae bacterium NT6N.</title>
        <authorList>
            <person name="Huang C."/>
            <person name="Takami H."/>
            <person name="Hamasaki K."/>
        </authorList>
    </citation>
    <scope>NUCLEOTIDE SEQUENCE</scope>
    <source>
        <strain evidence="3">NT6N</strain>
    </source>
</reference>
<dbReference type="CDD" id="cd08946">
    <property type="entry name" value="SDR_e"/>
    <property type="match status" value="1"/>
</dbReference>
<proteinExistence type="inferred from homology"/>
<name>A0AAT9FLB5_9BACT</name>
<dbReference type="KEGG" id="osu:NT6N_18040"/>
<comment type="similarity">
    <text evidence="1">Belongs to the NAD(P)-dependent epimerase/dehydratase family.</text>
</comment>
<feature type="domain" description="NAD-dependent epimerase/dehydratase" evidence="2">
    <location>
        <begin position="3"/>
        <end position="224"/>
    </location>
</feature>
<dbReference type="SUPFAM" id="SSF51735">
    <property type="entry name" value="NAD(P)-binding Rossmann-fold domains"/>
    <property type="match status" value="1"/>
</dbReference>
<evidence type="ECO:0000259" key="2">
    <source>
        <dbReference type="Pfam" id="PF01370"/>
    </source>
</evidence>
<dbReference type="Gene3D" id="3.40.50.720">
    <property type="entry name" value="NAD(P)-binding Rossmann-like Domain"/>
    <property type="match status" value="1"/>
</dbReference>
<evidence type="ECO:0000256" key="1">
    <source>
        <dbReference type="ARBA" id="ARBA00007637"/>
    </source>
</evidence>
<sequence length="277" mass="30198">MKIFLTGGTGFIGSHFINQAHEAGHEIVAHRRAPESRSRIPLCREPQWLDKSIDSLAPADFTGCEVLVHLAAHSANVPYDTLENCIRQNVLAPLAMFRAASGAGLKRFVVAGSCFEYGRSGERHEFIPPDAGLEPVSSYPASKAAASVAFHSLACEEKLELLILRIFQVFGEGELETRFWPSLRKAALAGEDFPMSPGLQVRDFINVTEVAAGFVKALERKDLRPGEPVIENLGSGNPRSLIEFAKAEWHNLGATGKLLPGAVPMRANEVMRFVPVV</sequence>
<dbReference type="InterPro" id="IPR036291">
    <property type="entry name" value="NAD(P)-bd_dom_sf"/>
</dbReference>
<organism evidence="3">
    <name type="scientific">Oceaniferula spumae</name>
    <dbReference type="NCBI Taxonomy" id="2979115"/>
    <lineage>
        <taxon>Bacteria</taxon>
        <taxon>Pseudomonadati</taxon>
        <taxon>Verrucomicrobiota</taxon>
        <taxon>Verrucomicrobiia</taxon>
        <taxon>Verrucomicrobiales</taxon>
        <taxon>Verrucomicrobiaceae</taxon>
        <taxon>Oceaniferula</taxon>
    </lineage>
</organism>
<dbReference type="Pfam" id="PF01370">
    <property type="entry name" value="Epimerase"/>
    <property type="match status" value="1"/>
</dbReference>
<protein>
    <submittedName>
        <fullName evidence="3">CDP-abequose synthase</fullName>
    </submittedName>
</protein>
<dbReference type="AlphaFoldDB" id="A0AAT9FLB5"/>
<dbReference type="PANTHER" id="PTHR43000">
    <property type="entry name" value="DTDP-D-GLUCOSE 4,6-DEHYDRATASE-RELATED"/>
    <property type="match status" value="1"/>
</dbReference>
<dbReference type="InterPro" id="IPR001509">
    <property type="entry name" value="Epimerase_deHydtase"/>
</dbReference>